<dbReference type="PRINTS" id="PR00039">
    <property type="entry name" value="HTHLYSR"/>
</dbReference>
<accession>A0A1X7C9Z3</accession>
<evidence type="ECO:0000259" key="5">
    <source>
        <dbReference type="PROSITE" id="PS50931"/>
    </source>
</evidence>
<dbReference type="RefSeq" id="WP_085097940.1">
    <property type="nucleotide sequence ID" value="NZ_FWZU01000001.1"/>
</dbReference>
<dbReference type="InterPro" id="IPR005119">
    <property type="entry name" value="LysR_subst-bd"/>
</dbReference>
<dbReference type="InterPro" id="IPR036390">
    <property type="entry name" value="WH_DNA-bd_sf"/>
</dbReference>
<gene>
    <name evidence="6" type="ORF">SAMN06295933_0558</name>
</gene>
<dbReference type="Pfam" id="PF00126">
    <property type="entry name" value="HTH_1"/>
    <property type="match status" value="1"/>
</dbReference>
<dbReference type="FunFam" id="1.10.10.10:FF:000001">
    <property type="entry name" value="LysR family transcriptional regulator"/>
    <property type="match status" value="1"/>
</dbReference>
<evidence type="ECO:0000256" key="1">
    <source>
        <dbReference type="ARBA" id="ARBA00009437"/>
    </source>
</evidence>
<keyword evidence="4" id="KW-0804">Transcription</keyword>
<keyword evidence="7" id="KW-1185">Reference proteome</keyword>
<dbReference type="PANTHER" id="PTHR30126:SF40">
    <property type="entry name" value="HTH-TYPE TRANSCRIPTIONAL REGULATOR GLTR"/>
    <property type="match status" value="1"/>
</dbReference>
<dbReference type="SUPFAM" id="SSF53850">
    <property type="entry name" value="Periplasmic binding protein-like II"/>
    <property type="match status" value="1"/>
</dbReference>
<dbReference type="PANTHER" id="PTHR30126">
    <property type="entry name" value="HTH-TYPE TRANSCRIPTIONAL REGULATOR"/>
    <property type="match status" value="1"/>
</dbReference>
<evidence type="ECO:0000313" key="6">
    <source>
        <dbReference type="EMBL" id="SME92651.1"/>
    </source>
</evidence>
<sequence length="294" mass="33197">MELYQLVSFVVVAEEGNMTRAATRLNLSQPAVSAQVKSLEEELCFPLFQRTSKGMKLTQEGVILKTKVDIVLRDVDDLNNEVEKMRGNAFSKITLGVNTDPGLLRLKDIYKKLTDQYPDISLTVQESMSWDVVGKLNSKKIDLGFSYIVPHDDRIDAQLLGEIDLTVVGPEAWRSLLDGKTEKDLAAFPWVWTSEHCPLNMILTEFFESIKEQPVKAIVVDQEAAILKLVSDGVGLSVMPSNKVKNLEHQYGVFSVAKLNKRLKLYILCLKQRKMNHSISIFLDVIKDVWRVGD</sequence>
<dbReference type="Proteomes" id="UP000192906">
    <property type="component" value="Unassembled WGS sequence"/>
</dbReference>
<dbReference type="STRING" id="1519643.SAMN06295933_0558"/>
<protein>
    <submittedName>
        <fullName evidence="6">Transcriptional regulator, LysR family</fullName>
    </submittedName>
</protein>
<dbReference type="SUPFAM" id="SSF46785">
    <property type="entry name" value="Winged helix' DNA-binding domain"/>
    <property type="match status" value="1"/>
</dbReference>
<feature type="domain" description="HTH lysR-type" evidence="5">
    <location>
        <begin position="1"/>
        <end position="58"/>
    </location>
</feature>
<evidence type="ECO:0000256" key="3">
    <source>
        <dbReference type="ARBA" id="ARBA00023125"/>
    </source>
</evidence>
<dbReference type="Gene3D" id="1.10.10.10">
    <property type="entry name" value="Winged helix-like DNA-binding domain superfamily/Winged helix DNA-binding domain"/>
    <property type="match status" value="1"/>
</dbReference>
<comment type="similarity">
    <text evidence="1">Belongs to the LysR transcriptional regulatory family.</text>
</comment>
<dbReference type="AlphaFoldDB" id="A0A1X7C9Z3"/>
<dbReference type="Gene3D" id="3.40.190.290">
    <property type="match status" value="1"/>
</dbReference>
<organism evidence="6 7">
    <name type="scientific">Desulfovibrio gilichinskyi</name>
    <dbReference type="NCBI Taxonomy" id="1519643"/>
    <lineage>
        <taxon>Bacteria</taxon>
        <taxon>Pseudomonadati</taxon>
        <taxon>Thermodesulfobacteriota</taxon>
        <taxon>Desulfovibrionia</taxon>
        <taxon>Desulfovibrionales</taxon>
        <taxon>Desulfovibrionaceae</taxon>
        <taxon>Desulfovibrio</taxon>
    </lineage>
</organism>
<dbReference type="Pfam" id="PF03466">
    <property type="entry name" value="LysR_substrate"/>
    <property type="match status" value="1"/>
</dbReference>
<name>A0A1X7C9Z3_9BACT</name>
<dbReference type="GO" id="GO:0000976">
    <property type="term" value="F:transcription cis-regulatory region binding"/>
    <property type="evidence" value="ECO:0007669"/>
    <property type="project" value="TreeGrafter"/>
</dbReference>
<evidence type="ECO:0000256" key="4">
    <source>
        <dbReference type="ARBA" id="ARBA00023163"/>
    </source>
</evidence>
<dbReference type="PROSITE" id="PS50931">
    <property type="entry name" value="HTH_LYSR"/>
    <property type="match status" value="1"/>
</dbReference>
<reference evidence="7" key="1">
    <citation type="submission" date="2017-04" db="EMBL/GenBank/DDBJ databases">
        <authorList>
            <person name="Varghese N."/>
            <person name="Submissions S."/>
        </authorList>
    </citation>
    <scope>NUCLEOTIDE SEQUENCE [LARGE SCALE GENOMIC DNA]</scope>
    <source>
        <strain evidence="7">K3S</strain>
    </source>
</reference>
<keyword evidence="3" id="KW-0238">DNA-binding</keyword>
<evidence type="ECO:0000313" key="7">
    <source>
        <dbReference type="Proteomes" id="UP000192906"/>
    </source>
</evidence>
<dbReference type="CDD" id="cd05466">
    <property type="entry name" value="PBP2_LTTR_substrate"/>
    <property type="match status" value="1"/>
</dbReference>
<proteinExistence type="inferred from homology"/>
<dbReference type="EMBL" id="FWZU01000001">
    <property type="protein sequence ID" value="SME92651.1"/>
    <property type="molecule type" value="Genomic_DNA"/>
</dbReference>
<dbReference type="GO" id="GO:0003700">
    <property type="term" value="F:DNA-binding transcription factor activity"/>
    <property type="evidence" value="ECO:0007669"/>
    <property type="project" value="InterPro"/>
</dbReference>
<dbReference type="OrthoDB" id="5317428at2"/>
<dbReference type="InterPro" id="IPR036388">
    <property type="entry name" value="WH-like_DNA-bd_sf"/>
</dbReference>
<evidence type="ECO:0000256" key="2">
    <source>
        <dbReference type="ARBA" id="ARBA00023015"/>
    </source>
</evidence>
<dbReference type="InterPro" id="IPR000847">
    <property type="entry name" value="LysR_HTH_N"/>
</dbReference>
<keyword evidence="2" id="KW-0805">Transcription regulation</keyword>